<dbReference type="Proteomes" id="UP000185904">
    <property type="component" value="Unassembled WGS sequence"/>
</dbReference>
<dbReference type="InterPro" id="IPR032429">
    <property type="entry name" value="Nibrin_BRCT2"/>
</dbReference>
<dbReference type="CDD" id="cd22667">
    <property type="entry name" value="FHA_NBN"/>
    <property type="match status" value="1"/>
</dbReference>
<evidence type="ECO:0000256" key="4">
    <source>
        <dbReference type="ARBA" id="ARBA00023242"/>
    </source>
</evidence>
<feature type="compositionally biased region" description="Basic and acidic residues" evidence="6">
    <location>
        <begin position="694"/>
        <end position="713"/>
    </location>
</feature>
<evidence type="ECO:0000256" key="2">
    <source>
        <dbReference type="ARBA" id="ARBA00022763"/>
    </source>
</evidence>
<feature type="region of interest" description="Disordered" evidence="6">
    <location>
        <begin position="581"/>
        <end position="608"/>
    </location>
</feature>
<dbReference type="EMBL" id="LVCJ01000048">
    <property type="protein sequence ID" value="OAL33598.1"/>
    <property type="molecule type" value="Genomic_DNA"/>
</dbReference>
<keyword evidence="3" id="KW-0234">DNA repair</keyword>
<dbReference type="AlphaFoldDB" id="A0A178CUT9"/>
<dbReference type="GO" id="GO:0003684">
    <property type="term" value="F:damaged DNA binding"/>
    <property type="evidence" value="ECO:0007669"/>
    <property type="project" value="TreeGrafter"/>
</dbReference>
<feature type="compositionally biased region" description="Basic and acidic residues" evidence="6">
    <location>
        <begin position="85"/>
        <end position="102"/>
    </location>
</feature>
<reference evidence="8 9" key="1">
    <citation type="submission" date="2016-03" db="EMBL/GenBank/DDBJ databases">
        <title>The draft genome sequence of Fonsecaea nubica causative agent of cutaneous subcutaneous infection in human host.</title>
        <authorList>
            <person name="Costa F."/>
            <person name="Sybren D.H."/>
            <person name="Raittz R.T."/>
            <person name="Weiss V.A."/>
            <person name="Leao A.C."/>
            <person name="Gomes R."/>
            <person name="De Souza E.M."/>
            <person name="Pedrosa F.O."/>
            <person name="Steffens M.B."/>
            <person name="Bombassaro A."/>
            <person name="Tadra-Sfeir M.Z."/>
            <person name="Moreno L.F."/>
            <person name="Najafzadeh M.J."/>
            <person name="Felipe M.S."/>
            <person name="Teixeira M."/>
            <person name="Sun J."/>
            <person name="Xi L."/>
            <person name="Castro M.A."/>
            <person name="Vicente V.A."/>
        </authorList>
    </citation>
    <scope>NUCLEOTIDE SEQUENCE [LARGE SCALE GENOMIC DNA]</scope>
    <source>
        <strain evidence="8 9">CBS 269.64</strain>
    </source>
</reference>
<evidence type="ECO:0000259" key="7">
    <source>
        <dbReference type="PROSITE" id="PS50006"/>
    </source>
</evidence>
<evidence type="ECO:0000313" key="8">
    <source>
        <dbReference type="EMBL" id="OAL33598.1"/>
    </source>
</evidence>
<feature type="compositionally biased region" description="Basic residues" evidence="6">
    <location>
        <begin position="876"/>
        <end position="902"/>
    </location>
</feature>
<name>A0A178CUT9_9EURO</name>
<evidence type="ECO:0000256" key="5">
    <source>
        <dbReference type="ARBA" id="ARBA00044757"/>
    </source>
</evidence>
<keyword evidence="4" id="KW-0539">Nucleus</keyword>
<feature type="region of interest" description="Disordered" evidence="6">
    <location>
        <begin position="224"/>
        <end position="246"/>
    </location>
</feature>
<feature type="domain" description="FHA" evidence="7">
    <location>
        <begin position="24"/>
        <end position="86"/>
    </location>
</feature>
<gene>
    <name evidence="8" type="ORF">AYO20_07105</name>
</gene>
<protein>
    <recommendedName>
        <fullName evidence="7">FHA domain-containing protein</fullName>
    </recommendedName>
</protein>
<evidence type="ECO:0000256" key="1">
    <source>
        <dbReference type="ARBA" id="ARBA00004123"/>
    </source>
</evidence>
<feature type="region of interest" description="Disordered" evidence="6">
    <location>
        <begin position="626"/>
        <end position="902"/>
    </location>
</feature>
<keyword evidence="2" id="KW-0227">DNA damage</keyword>
<feature type="region of interest" description="Disordered" evidence="6">
    <location>
        <begin position="503"/>
        <end position="525"/>
    </location>
</feature>
<keyword evidence="9" id="KW-1185">Reference proteome</keyword>
<accession>A0A178CUT9</accession>
<evidence type="ECO:0000313" key="9">
    <source>
        <dbReference type="Proteomes" id="UP000185904"/>
    </source>
</evidence>
<feature type="compositionally biased region" description="Acidic residues" evidence="6">
    <location>
        <begin position="858"/>
        <end position="870"/>
    </location>
</feature>
<dbReference type="InterPro" id="IPR040227">
    <property type="entry name" value="Nibrin-rel"/>
</dbReference>
<feature type="region of interest" description="Disordered" evidence="6">
    <location>
        <begin position="82"/>
        <end position="102"/>
    </location>
</feature>
<dbReference type="GO" id="GO:0000724">
    <property type="term" value="P:double-strand break repair via homologous recombination"/>
    <property type="evidence" value="ECO:0007669"/>
    <property type="project" value="TreeGrafter"/>
</dbReference>
<dbReference type="Pfam" id="PF00498">
    <property type="entry name" value="FHA"/>
    <property type="match status" value="1"/>
</dbReference>
<dbReference type="PROSITE" id="PS50006">
    <property type="entry name" value="FHA_DOMAIN"/>
    <property type="match status" value="1"/>
</dbReference>
<evidence type="ECO:0000256" key="6">
    <source>
        <dbReference type="SAM" id="MobiDB-lite"/>
    </source>
</evidence>
<organism evidence="8 9">
    <name type="scientific">Fonsecaea nubica</name>
    <dbReference type="NCBI Taxonomy" id="856822"/>
    <lineage>
        <taxon>Eukaryota</taxon>
        <taxon>Fungi</taxon>
        <taxon>Dikarya</taxon>
        <taxon>Ascomycota</taxon>
        <taxon>Pezizomycotina</taxon>
        <taxon>Eurotiomycetes</taxon>
        <taxon>Chaetothyriomycetidae</taxon>
        <taxon>Chaetothyriales</taxon>
        <taxon>Herpotrichiellaceae</taxon>
        <taxon>Fonsecaea</taxon>
    </lineage>
</organism>
<dbReference type="SUPFAM" id="SSF49879">
    <property type="entry name" value="SMAD/FHA domain"/>
    <property type="match status" value="1"/>
</dbReference>
<evidence type="ECO:0000256" key="3">
    <source>
        <dbReference type="ARBA" id="ARBA00023204"/>
    </source>
</evidence>
<dbReference type="PANTHER" id="PTHR12162">
    <property type="entry name" value="NIBRIN-RELATED"/>
    <property type="match status" value="1"/>
</dbReference>
<dbReference type="SMART" id="SM00240">
    <property type="entry name" value="FHA"/>
    <property type="match status" value="1"/>
</dbReference>
<comment type="subcellular location">
    <subcellularLocation>
        <location evidence="1">Nucleus</location>
    </subcellularLocation>
</comment>
<dbReference type="GO" id="GO:0007095">
    <property type="term" value="P:mitotic G2 DNA damage checkpoint signaling"/>
    <property type="evidence" value="ECO:0007669"/>
    <property type="project" value="InterPro"/>
</dbReference>
<sequence length="902" mass="100361">MWILDTNADFFQGRRMWLRPGRRYLFGRVKKDGVMIAIDHKTVSRQHFNVSVDPVKDADVGQIHTRTKIRIEDHSKTGTYVNGELIKKKDPKNEQEPNPVRELKDAENSIRPGSCPYEFTVTWQPCVFTFNLLKKEIKSGVLKTKQERVRDLDIKAISDFSSENTTHVVASKRNTAKGLLALVNAKYLVTESYLDALDYVASPTTLSQEINLSPLETDFDSAWPHPKDHLPPPGKEPTIRPAESYQPDPTRVNVFEHYTFVFGDQTQYDTLLPVITSGHGKAVLFKVVNFETTSEGLIQFLHNTAGNKAGDTTAESKGGVILVRWTGKEDVQEWTTALVNETALKTDQRAIDQSEFLDAILANDAGLLKQPIPFESTNEGRIAPPPSAASSLVSGEARGSYTNGSSGTENESRQIAHATKAIGNAAATSQPSQTSEQDVSQVNGARGEDTRPLPVPKVSQLTKFKNFDDGFDPDAVAAYEEDEVIEEAAYISEPESQARSPIVIKGEPQSTTRKRPRSPTEDQHDTFAKEMDDLLPAATAVKRRKLAEARANGRTIEEDIQPGPSPVKKIKVEREIDVREAARKQRQEKEEAARREEEELEAGLPGIEDKAPANLVDVVTIDLPVRDSRSKANNRVNDRHGPDWDPKWNGRKNFKGFRRNGEPAQRRSHASKVIVPLVEVPNKTGGLGDQYWSKTEEEQERERERKRREDARTQRTTQSQTQPSSRTISGQVNGRSRTRIVLDDDDEDMDDLIGQAEEDAEGASIATMTTGISRLQRESEDIAEHEIDPGTPRRTRDADRTRQASENASEAARDDDTPPRATQSPKGKRPATSKAQTSNPKRQKTLPVTVTNVRGDDGSEDDDDDDDDSDDMKFRFGTRARRGRGGGRGRGRGRGRGGRLAS</sequence>
<feature type="compositionally biased region" description="Low complexity" evidence="6">
    <location>
        <begin position="714"/>
        <end position="727"/>
    </location>
</feature>
<dbReference type="Gene3D" id="2.60.200.20">
    <property type="match status" value="1"/>
</dbReference>
<dbReference type="InterPro" id="IPR008984">
    <property type="entry name" value="SMAD_FHA_dom_sf"/>
</dbReference>
<comment type="similarity">
    <text evidence="5">Belongs to the Nibrin family.</text>
</comment>
<feature type="compositionally biased region" description="Polar residues" evidence="6">
    <location>
        <begin position="426"/>
        <end position="443"/>
    </location>
</feature>
<dbReference type="Pfam" id="PF16508">
    <property type="entry name" value="NIBRIN_BRCT_II"/>
    <property type="match status" value="1"/>
</dbReference>
<comment type="caution">
    <text evidence="8">The sequence shown here is derived from an EMBL/GenBank/DDBJ whole genome shotgun (WGS) entry which is preliminary data.</text>
</comment>
<feature type="compositionally biased region" description="Acidic residues" evidence="6">
    <location>
        <begin position="743"/>
        <end position="761"/>
    </location>
</feature>
<feature type="compositionally biased region" description="Basic and acidic residues" evidence="6">
    <location>
        <begin position="626"/>
        <end position="648"/>
    </location>
</feature>
<dbReference type="OrthoDB" id="552194at2759"/>
<feature type="compositionally biased region" description="Basic and acidic residues" evidence="6">
    <location>
        <begin position="775"/>
        <end position="788"/>
    </location>
</feature>
<feature type="compositionally biased region" description="Basic and acidic residues" evidence="6">
    <location>
        <begin position="794"/>
        <end position="803"/>
    </location>
</feature>
<dbReference type="GeneID" id="34590518"/>
<feature type="compositionally biased region" description="Polar residues" evidence="6">
    <location>
        <begin position="400"/>
        <end position="409"/>
    </location>
</feature>
<dbReference type="Gene3D" id="3.40.50.10980">
    <property type="entry name" value="Nibrin, BRCT2 domain"/>
    <property type="match status" value="1"/>
</dbReference>
<feature type="region of interest" description="Disordered" evidence="6">
    <location>
        <begin position="376"/>
        <end position="457"/>
    </location>
</feature>
<feature type="compositionally biased region" description="Basic and acidic residues" evidence="6">
    <location>
        <begin position="581"/>
        <end position="597"/>
    </location>
</feature>
<dbReference type="GO" id="GO:0030870">
    <property type="term" value="C:Mre11 complex"/>
    <property type="evidence" value="ECO:0007669"/>
    <property type="project" value="InterPro"/>
</dbReference>
<feature type="compositionally biased region" description="Basic residues" evidence="6">
    <location>
        <begin position="649"/>
        <end position="658"/>
    </location>
</feature>
<proteinExistence type="inferred from homology"/>
<dbReference type="PANTHER" id="PTHR12162:SF0">
    <property type="entry name" value="NIBRIN"/>
    <property type="match status" value="1"/>
</dbReference>
<dbReference type="RefSeq" id="XP_022498610.1">
    <property type="nucleotide sequence ID" value="XM_022645392.1"/>
</dbReference>
<feature type="compositionally biased region" description="Polar residues" evidence="6">
    <location>
        <begin position="833"/>
        <end position="852"/>
    </location>
</feature>
<dbReference type="InterPro" id="IPR000253">
    <property type="entry name" value="FHA_dom"/>
</dbReference>
<dbReference type="InterPro" id="IPR043014">
    <property type="entry name" value="Nibrin_BRCT2_sf"/>
</dbReference>